<evidence type="ECO:0000313" key="7">
    <source>
        <dbReference type="EMBL" id="BDG07146.1"/>
    </source>
</evidence>
<keyword evidence="4" id="KW-0456">Lyase</keyword>
<keyword evidence="3" id="KW-0574">Periplasm</keyword>
<dbReference type="InterPro" id="IPR012480">
    <property type="entry name" value="Hepar_II_III_C"/>
</dbReference>
<name>A0ABN6N259_9BACT</name>
<dbReference type="RefSeq" id="WP_248343748.1">
    <property type="nucleotide sequence ID" value="NZ_AP025592.1"/>
</dbReference>
<evidence type="ECO:0000259" key="6">
    <source>
        <dbReference type="Pfam" id="PF16889"/>
    </source>
</evidence>
<dbReference type="Pfam" id="PF16889">
    <property type="entry name" value="Hepar_II_III_N"/>
    <property type="match status" value="1"/>
</dbReference>
<organism evidence="7 8">
    <name type="scientific">Anaeromyxobacter paludicola</name>
    <dbReference type="NCBI Taxonomy" id="2918171"/>
    <lineage>
        <taxon>Bacteria</taxon>
        <taxon>Pseudomonadati</taxon>
        <taxon>Myxococcota</taxon>
        <taxon>Myxococcia</taxon>
        <taxon>Myxococcales</taxon>
        <taxon>Cystobacterineae</taxon>
        <taxon>Anaeromyxobacteraceae</taxon>
        <taxon>Anaeromyxobacter</taxon>
    </lineage>
</organism>
<keyword evidence="2" id="KW-0732">Signal</keyword>
<evidence type="ECO:0000256" key="3">
    <source>
        <dbReference type="ARBA" id="ARBA00022764"/>
    </source>
</evidence>
<dbReference type="SUPFAM" id="SSF48230">
    <property type="entry name" value="Chondroitin AC/alginate lyase"/>
    <property type="match status" value="1"/>
</dbReference>
<dbReference type="PANTHER" id="PTHR39210">
    <property type="entry name" value="HEPARIN-SULFATE LYASE"/>
    <property type="match status" value="1"/>
</dbReference>
<dbReference type="Pfam" id="PF07940">
    <property type="entry name" value="Hepar_II_III_C"/>
    <property type="match status" value="1"/>
</dbReference>
<comment type="subcellular location">
    <subcellularLocation>
        <location evidence="1">Periplasm</location>
    </subcellularLocation>
</comment>
<dbReference type="InterPro" id="IPR031680">
    <property type="entry name" value="Hepar_II_III_N"/>
</dbReference>
<keyword evidence="8" id="KW-1185">Reference proteome</keyword>
<dbReference type="PANTHER" id="PTHR39210:SF1">
    <property type="entry name" value="HEPARIN-SULFATE LYASE"/>
    <property type="match status" value="1"/>
</dbReference>
<sequence>MTYYGFLATHVPPQRLLTTAALKAYRAARNRLVVRPYAPARDELLDTFGCAGPQELARRLAIRPPMALARDRGGVPEALERFFPGERERAVARAEAAARGEVLVFGRRTGVARTGGGTDWQRDPVRGGHYAAWAPSEALPPAPGCDIKNPWAVGRGDQWVALACGAVAEPREASRFAAAFVAGVRDFAAQNPVGRGVQWACPMEAGLRMLNVAQAHVLLRGARALEDPGYALDLARLAVATGRYIADRLEDSTAVPNNHLAADWLGLLVCGLFLPEWPEAERWREAAVVGLRRELRAQTHDDGLSFEGSATYHRLALELFTAAGLLCRASHLALGAGYWRRLGAMFRALRGLLCENGELPQLGDNDSGRIFAFHERGGLEGGYLLPIGAALLRDPALRLKDGAAFSEEVLWLFGPAALKGLAAAPAGPPAGSVTFPQGGFHLLRRGRLEAAVSCGPNGQRGVGGHSHNDKLAFELRHAGELLICDPGSLSYTADPEVRNAFRSTRAHATLTLDGAEQNPLPPGRLFALPDEAQARSLGLDSNGRFERFSGEHRGYARLGVVHRRELLLGEELLLLVDELEGDGWHRVEARFPLPHREARVRTPTPAERERLARLGHPAPEALEKALAVEIGPEGAARALLVLDRQESFTLSLAPSTYSPGYGEAVEACTVVWAGQLACPGRLRAAVLPL</sequence>
<gene>
    <name evidence="7" type="ORF">AMPC_02590</name>
</gene>
<reference evidence="8" key="1">
    <citation type="journal article" date="2022" name="Int. J. Syst. Evol. Microbiol.">
        <title>Anaeromyxobacter oryzae sp. nov., Anaeromyxobacter diazotrophicus sp. nov. and Anaeromyxobacter paludicola sp. nov., isolated from paddy soils.</title>
        <authorList>
            <person name="Itoh H."/>
            <person name="Xu Z."/>
            <person name="Mise K."/>
            <person name="Masuda Y."/>
            <person name="Ushijima N."/>
            <person name="Hayakawa C."/>
            <person name="Shiratori Y."/>
            <person name="Senoo K."/>
        </authorList>
    </citation>
    <scope>NUCLEOTIDE SEQUENCE [LARGE SCALE GENOMIC DNA]</scope>
    <source>
        <strain evidence="8">Red630</strain>
    </source>
</reference>
<accession>A0ABN6N259</accession>
<dbReference type="Gene3D" id="2.70.98.70">
    <property type="match status" value="1"/>
</dbReference>
<feature type="domain" description="Heparinase II/III-like C-terminal" evidence="5">
    <location>
        <begin position="428"/>
        <end position="678"/>
    </location>
</feature>
<dbReference type="EMBL" id="AP025592">
    <property type="protein sequence ID" value="BDG07146.1"/>
    <property type="molecule type" value="Genomic_DNA"/>
</dbReference>
<evidence type="ECO:0000313" key="8">
    <source>
        <dbReference type="Proteomes" id="UP001162734"/>
    </source>
</evidence>
<dbReference type="InterPro" id="IPR008929">
    <property type="entry name" value="Chondroitin_lyas"/>
</dbReference>
<evidence type="ECO:0000259" key="5">
    <source>
        <dbReference type="Pfam" id="PF07940"/>
    </source>
</evidence>
<feature type="domain" description="Heparin-sulfate lyase N-terminal" evidence="6">
    <location>
        <begin position="113"/>
        <end position="365"/>
    </location>
</feature>
<dbReference type="Gene3D" id="1.50.10.100">
    <property type="entry name" value="Chondroitin AC/alginate lyase"/>
    <property type="match status" value="1"/>
</dbReference>
<proteinExistence type="predicted"/>
<dbReference type="Proteomes" id="UP001162734">
    <property type="component" value="Chromosome"/>
</dbReference>
<evidence type="ECO:0000256" key="1">
    <source>
        <dbReference type="ARBA" id="ARBA00004418"/>
    </source>
</evidence>
<evidence type="ECO:0008006" key="9">
    <source>
        <dbReference type="Google" id="ProtNLM"/>
    </source>
</evidence>
<evidence type="ECO:0000256" key="2">
    <source>
        <dbReference type="ARBA" id="ARBA00022729"/>
    </source>
</evidence>
<protein>
    <recommendedName>
        <fullName evidence="9">Heparin-sulfate lyase N-terminal domain-containing protein</fullName>
    </recommendedName>
</protein>
<evidence type="ECO:0000256" key="4">
    <source>
        <dbReference type="ARBA" id="ARBA00023239"/>
    </source>
</evidence>